<evidence type="ECO:0000313" key="2">
    <source>
        <dbReference type="Proteomes" id="UP000028828"/>
    </source>
</evidence>
<reference evidence="1 2" key="1">
    <citation type="submission" date="2014-03" db="EMBL/GenBank/DDBJ databases">
        <authorList>
            <person name="Sibley D."/>
            <person name="Venepally P."/>
            <person name="Karamycheva S."/>
            <person name="Hadjithomas M."/>
            <person name="Khan A."/>
            <person name="Brunk B."/>
            <person name="Roos D."/>
            <person name="Caler E."/>
            <person name="Lorenzi H."/>
        </authorList>
    </citation>
    <scope>NUCLEOTIDE SEQUENCE [LARGE SCALE GENOMIC DNA]</scope>
    <source>
        <strain evidence="2">p89</strain>
    </source>
</reference>
<evidence type="ECO:0000313" key="1">
    <source>
        <dbReference type="EMBL" id="KFG49888.1"/>
    </source>
</evidence>
<sequence>MPFPRGTGSQTSFWTRATHCPASAFTQRYEYGPVAALLQQDAFRHPHVSGSLRTYLKVSACSRLPGKASRRTLDSRLLCREMVICLATNKKQALHLDLFLSISFFSLESPSFLLCSLSVRRACRRGFICTAKAKPAPFPESTSLQCETSFCPCLRANLHPCGVCTLEMQHNVHVGKPLLLSGKTMASVSASLVLCTNANLFTHEGVYAGRYVFLRLLMCR</sequence>
<organism evidence="1 2">
    <name type="scientific">Toxoplasma gondii p89</name>
    <dbReference type="NCBI Taxonomy" id="943119"/>
    <lineage>
        <taxon>Eukaryota</taxon>
        <taxon>Sar</taxon>
        <taxon>Alveolata</taxon>
        <taxon>Apicomplexa</taxon>
        <taxon>Conoidasida</taxon>
        <taxon>Coccidia</taxon>
        <taxon>Eucoccidiorida</taxon>
        <taxon>Eimeriorina</taxon>
        <taxon>Sarcocystidae</taxon>
        <taxon>Toxoplasma</taxon>
    </lineage>
</organism>
<accession>A0A086KZS0</accession>
<dbReference type="EMBL" id="AEYI02000392">
    <property type="protein sequence ID" value="KFG49888.1"/>
    <property type="molecule type" value="Genomic_DNA"/>
</dbReference>
<comment type="caution">
    <text evidence="1">The sequence shown here is derived from an EMBL/GenBank/DDBJ whole genome shotgun (WGS) entry which is preliminary data.</text>
</comment>
<dbReference type="AlphaFoldDB" id="A0A086KZS0"/>
<gene>
    <name evidence="1" type="ORF">TGP89_314267</name>
</gene>
<name>A0A086KZS0_TOXGO</name>
<dbReference type="VEuPathDB" id="ToxoDB:TGP89_314267"/>
<protein>
    <submittedName>
        <fullName evidence="1">Uncharacterized protein</fullName>
    </submittedName>
</protein>
<dbReference type="Proteomes" id="UP000028828">
    <property type="component" value="Unassembled WGS sequence"/>
</dbReference>
<proteinExistence type="predicted"/>